<keyword evidence="3" id="KW-0732">Signal</keyword>
<dbReference type="EMBL" id="CP017415">
    <property type="protein sequence ID" value="AOU97667.1"/>
    <property type="molecule type" value="Genomic_DNA"/>
</dbReference>
<organism evidence="8 9">
    <name type="scientific">Acidihalobacter yilgarnensis</name>
    <dbReference type="NCBI Taxonomy" id="2819280"/>
    <lineage>
        <taxon>Bacteria</taxon>
        <taxon>Pseudomonadati</taxon>
        <taxon>Pseudomonadota</taxon>
        <taxon>Gammaproteobacteria</taxon>
        <taxon>Chromatiales</taxon>
        <taxon>Ectothiorhodospiraceae</taxon>
        <taxon>Acidihalobacter</taxon>
    </lineage>
</organism>
<dbReference type="AlphaFoldDB" id="A0A1D8IMG3"/>
<dbReference type="InterPro" id="IPR050465">
    <property type="entry name" value="UPF0194_transport"/>
</dbReference>
<dbReference type="GO" id="GO:0042597">
    <property type="term" value="C:periplasmic space"/>
    <property type="evidence" value="ECO:0007669"/>
    <property type="project" value="UniProtKB-SubCell"/>
</dbReference>
<keyword evidence="4" id="KW-0574">Periplasm</keyword>
<dbReference type="Pfam" id="PF25954">
    <property type="entry name" value="Beta-barrel_RND_2"/>
    <property type="match status" value="1"/>
</dbReference>
<evidence type="ECO:0000313" key="8">
    <source>
        <dbReference type="EMBL" id="AOU97667.1"/>
    </source>
</evidence>
<feature type="domain" description="CusB-like beta-barrel" evidence="7">
    <location>
        <begin position="239"/>
        <end position="324"/>
    </location>
</feature>
<dbReference type="PANTHER" id="PTHR32347">
    <property type="entry name" value="EFFLUX SYSTEM COMPONENT YKNX-RELATED"/>
    <property type="match status" value="1"/>
</dbReference>
<dbReference type="Gene3D" id="2.40.30.170">
    <property type="match status" value="1"/>
</dbReference>
<evidence type="ECO:0000256" key="4">
    <source>
        <dbReference type="ARBA" id="ARBA00022764"/>
    </source>
</evidence>
<evidence type="ECO:0000259" key="6">
    <source>
        <dbReference type="Pfam" id="PF25881"/>
    </source>
</evidence>
<gene>
    <name evidence="8" type="ORF">BI364_06585</name>
</gene>
<evidence type="ECO:0000313" key="9">
    <source>
        <dbReference type="Proteomes" id="UP000095401"/>
    </source>
</evidence>
<dbReference type="InterPro" id="IPR058792">
    <property type="entry name" value="Beta-barrel_RND_2"/>
</dbReference>
<protein>
    <submittedName>
        <fullName evidence="8">Uncharacterized protein</fullName>
    </submittedName>
</protein>
<evidence type="ECO:0000256" key="2">
    <source>
        <dbReference type="ARBA" id="ARBA00010602"/>
    </source>
</evidence>
<dbReference type="SUPFAM" id="SSF111369">
    <property type="entry name" value="HlyD-like secretion proteins"/>
    <property type="match status" value="3"/>
</dbReference>
<dbReference type="KEGG" id="aprs:BI364_06585"/>
<proteinExistence type="inferred from homology"/>
<evidence type="ECO:0000256" key="5">
    <source>
        <dbReference type="ARBA" id="ARBA00023054"/>
    </source>
</evidence>
<dbReference type="Proteomes" id="UP000095401">
    <property type="component" value="Chromosome"/>
</dbReference>
<dbReference type="Gene3D" id="2.40.50.100">
    <property type="match status" value="2"/>
</dbReference>
<name>A0A1D8IMG3_9GAMM</name>
<reference evidence="9" key="1">
    <citation type="submission" date="2016-09" db="EMBL/GenBank/DDBJ databases">
        <title>Acidihalobacter prosperus F5.</title>
        <authorList>
            <person name="Khaleque H.N."/>
            <person name="Ramsay J.P."/>
            <person name="Kaksonen A.H."/>
            <person name="Boxall N.J."/>
            <person name="Watkin E.L.J."/>
        </authorList>
    </citation>
    <scope>NUCLEOTIDE SEQUENCE [LARGE SCALE GENOMIC DNA]</scope>
    <source>
        <strain evidence="9">F5</strain>
    </source>
</reference>
<keyword evidence="5" id="KW-0175">Coiled coil</keyword>
<evidence type="ECO:0000259" key="7">
    <source>
        <dbReference type="Pfam" id="PF25954"/>
    </source>
</evidence>
<comment type="subcellular location">
    <subcellularLocation>
        <location evidence="1">Periplasm</location>
    </subcellularLocation>
</comment>
<accession>A0A1D8IMG3</accession>
<keyword evidence="9" id="KW-1185">Reference proteome</keyword>
<dbReference type="Pfam" id="PF25881">
    <property type="entry name" value="HH_YBHG"/>
    <property type="match status" value="1"/>
</dbReference>
<dbReference type="InterPro" id="IPR059052">
    <property type="entry name" value="HH_YbhG-like"/>
</dbReference>
<dbReference type="Gene3D" id="1.10.287.470">
    <property type="entry name" value="Helix hairpin bin"/>
    <property type="match status" value="1"/>
</dbReference>
<dbReference type="PANTHER" id="PTHR32347:SF29">
    <property type="entry name" value="UPF0194 MEMBRANE PROTEIN YBHG"/>
    <property type="match status" value="1"/>
</dbReference>
<sequence>MRWGVILALLLLVVIALFVIKTYEHPSAAQEGLTLYGNVDIREVQLAFNDEGRIQNLSALEGQAVRQGEVLGTLDDRRYRLAVDRAHALVQEADAHLNSLLAGSRHEDIAKLKAEVASSKSTLQLRKSTYDRIVRLARQKASPPQDLDTARAAYQAATAQLQALQASLNLALAGPRTETISAARATLNAAMAGEALAQQQLTDTRLLAPADGIIRTRILEPGDMASPQQPVYALALTRPLWVRAYVDEPNLGQVHPGQTAWVSSDSFPGKRFKAWVGYISPTAEFTPKTVETPQLRTSLVYQVRVFVCNPDNQLRLGMPTTVHILPGAPSVSSHGDPCQQSAKP</sequence>
<evidence type="ECO:0000256" key="1">
    <source>
        <dbReference type="ARBA" id="ARBA00004418"/>
    </source>
</evidence>
<feature type="domain" description="YbhG-like alpha-helical hairpin" evidence="6">
    <location>
        <begin position="74"/>
        <end position="202"/>
    </location>
</feature>
<evidence type="ECO:0000256" key="3">
    <source>
        <dbReference type="ARBA" id="ARBA00022729"/>
    </source>
</evidence>
<comment type="similarity">
    <text evidence="2">Belongs to the UPF0194 family.</text>
</comment>